<proteinExistence type="predicted"/>
<evidence type="ECO:0000313" key="1">
    <source>
        <dbReference type="EMBL" id="QQP50985.1"/>
    </source>
</evidence>
<reference evidence="2" key="1">
    <citation type="submission" date="2021-01" db="EMBL/GenBank/DDBJ databases">
        <title>Caligus Genome Assembly.</title>
        <authorList>
            <person name="Gallardo-Escarate C."/>
        </authorList>
    </citation>
    <scope>NUCLEOTIDE SEQUENCE [LARGE SCALE GENOMIC DNA]</scope>
</reference>
<name>A0A7T8HK91_CALRO</name>
<dbReference type="EMBL" id="CP045897">
    <property type="protein sequence ID" value="QQP50985.1"/>
    <property type="molecule type" value="Genomic_DNA"/>
</dbReference>
<sequence>ESCTSHLLMTLKIKVSALGHALESSIWTNSSQETKRREELYPTTTKDLNYFYPWTYAGVVDIDELFSGDEKTHAASHALLSKDGMPSEGLKIGPRIPTPEIGWSLRLNP</sequence>
<evidence type="ECO:0000313" key="2">
    <source>
        <dbReference type="Proteomes" id="UP000595437"/>
    </source>
</evidence>
<dbReference type="AlphaFoldDB" id="A0A7T8HK91"/>
<feature type="non-terminal residue" evidence="1">
    <location>
        <position position="1"/>
    </location>
</feature>
<organism evidence="1 2">
    <name type="scientific">Caligus rogercresseyi</name>
    <name type="common">Sea louse</name>
    <dbReference type="NCBI Taxonomy" id="217165"/>
    <lineage>
        <taxon>Eukaryota</taxon>
        <taxon>Metazoa</taxon>
        <taxon>Ecdysozoa</taxon>
        <taxon>Arthropoda</taxon>
        <taxon>Crustacea</taxon>
        <taxon>Multicrustacea</taxon>
        <taxon>Hexanauplia</taxon>
        <taxon>Copepoda</taxon>
        <taxon>Siphonostomatoida</taxon>
        <taxon>Caligidae</taxon>
        <taxon>Caligus</taxon>
    </lineage>
</organism>
<keyword evidence="2" id="KW-1185">Reference proteome</keyword>
<protein>
    <submittedName>
        <fullName evidence="1">Uncharacterized protein</fullName>
    </submittedName>
</protein>
<dbReference type="Proteomes" id="UP000595437">
    <property type="component" value="Chromosome 8"/>
</dbReference>
<gene>
    <name evidence="1" type="ORF">FKW44_012176</name>
</gene>
<accession>A0A7T8HK91</accession>